<reference evidence="2" key="1">
    <citation type="submission" date="2024-05" db="EMBL/GenBank/DDBJ databases">
        <title>Isolation and characterization of Sporomusa carbonis sp. nov., a carboxydotrophic hydrogenogen in the genus of Sporomusa isolated from a charcoal burning pile.</title>
        <authorList>
            <person name="Boeer T."/>
            <person name="Rosenbaum F."/>
            <person name="Eysell L."/>
            <person name="Mueller V."/>
            <person name="Daniel R."/>
            <person name="Poehlein A."/>
        </authorList>
    </citation>
    <scope>NUCLEOTIDE SEQUENCE [LARGE SCALE GENOMIC DNA]</scope>
    <source>
        <strain evidence="2">DSM 10669</strain>
    </source>
</reference>
<evidence type="ECO:0000313" key="2">
    <source>
        <dbReference type="EMBL" id="XFO67431.1"/>
    </source>
</evidence>
<dbReference type="EMBL" id="CP155573">
    <property type="protein sequence ID" value="XFO67431.1"/>
    <property type="molecule type" value="Genomic_DNA"/>
</dbReference>
<accession>A0ABZ3IP24</accession>
<dbReference type="Gene3D" id="1.20.1290.10">
    <property type="entry name" value="AhpD-like"/>
    <property type="match status" value="1"/>
</dbReference>
<dbReference type="InterPro" id="IPR003779">
    <property type="entry name" value="CMD-like"/>
</dbReference>
<evidence type="ECO:0000259" key="1">
    <source>
        <dbReference type="Pfam" id="PF02627"/>
    </source>
</evidence>
<protein>
    <recommendedName>
        <fullName evidence="1">Carboxymuconolactone decarboxylase-like domain-containing protein</fullName>
    </recommendedName>
</protein>
<dbReference type="InterPro" id="IPR029032">
    <property type="entry name" value="AhpD-like"/>
</dbReference>
<sequence>MDLDVRTRVLIAVGAAVAADCHPRLENITVKARGAGLSDQDILTAAEVGNADKAGAAKSMDQLIAKLTGQVASGQSSCGEGCNC</sequence>
<proteinExistence type="predicted"/>
<organism evidence="2 3">
    <name type="scientific">Sporomusa silvacetica DSM 10669</name>
    <dbReference type="NCBI Taxonomy" id="1123289"/>
    <lineage>
        <taxon>Bacteria</taxon>
        <taxon>Bacillati</taxon>
        <taxon>Bacillota</taxon>
        <taxon>Negativicutes</taxon>
        <taxon>Selenomonadales</taxon>
        <taxon>Sporomusaceae</taxon>
        <taxon>Sporomusa</taxon>
    </lineage>
</organism>
<name>A0ABZ3IP24_9FIRM</name>
<dbReference type="Proteomes" id="UP000216752">
    <property type="component" value="Chromosome"/>
</dbReference>
<dbReference type="RefSeq" id="WP_094604193.1">
    <property type="nucleotide sequence ID" value="NZ_CP155573.1"/>
</dbReference>
<dbReference type="Pfam" id="PF02627">
    <property type="entry name" value="CMD"/>
    <property type="match status" value="1"/>
</dbReference>
<feature type="domain" description="Carboxymuconolactone decarboxylase-like" evidence="1">
    <location>
        <begin position="3"/>
        <end position="57"/>
    </location>
</feature>
<evidence type="ECO:0000313" key="3">
    <source>
        <dbReference type="Proteomes" id="UP000216752"/>
    </source>
</evidence>
<dbReference type="SUPFAM" id="SSF69118">
    <property type="entry name" value="AhpD-like"/>
    <property type="match status" value="1"/>
</dbReference>
<keyword evidence="3" id="KW-1185">Reference proteome</keyword>
<gene>
    <name evidence="2" type="ORF">SPSIL_036300</name>
</gene>